<organism evidence="2 3">
    <name type="scientific">Oryza meyeriana var. granulata</name>
    <dbReference type="NCBI Taxonomy" id="110450"/>
    <lineage>
        <taxon>Eukaryota</taxon>
        <taxon>Viridiplantae</taxon>
        <taxon>Streptophyta</taxon>
        <taxon>Embryophyta</taxon>
        <taxon>Tracheophyta</taxon>
        <taxon>Spermatophyta</taxon>
        <taxon>Magnoliopsida</taxon>
        <taxon>Liliopsida</taxon>
        <taxon>Poales</taxon>
        <taxon>Poaceae</taxon>
        <taxon>BOP clade</taxon>
        <taxon>Oryzoideae</taxon>
        <taxon>Oryzeae</taxon>
        <taxon>Oryzinae</taxon>
        <taxon>Oryza</taxon>
        <taxon>Oryza meyeriana</taxon>
    </lineage>
</organism>
<keyword evidence="3" id="KW-1185">Reference proteome</keyword>
<feature type="compositionally biased region" description="Basic and acidic residues" evidence="1">
    <location>
        <begin position="1"/>
        <end position="10"/>
    </location>
</feature>
<evidence type="ECO:0000313" key="2">
    <source>
        <dbReference type="EMBL" id="KAF0920256.1"/>
    </source>
</evidence>
<evidence type="ECO:0000256" key="1">
    <source>
        <dbReference type="SAM" id="MobiDB-lite"/>
    </source>
</evidence>
<gene>
    <name evidence="2" type="ORF">E2562_034106</name>
</gene>
<dbReference type="Proteomes" id="UP000479710">
    <property type="component" value="Unassembled WGS sequence"/>
</dbReference>
<accession>A0A6G1E6S1</accession>
<protein>
    <submittedName>
        <fullName evidence="2">Uncharacterized protein</fullName>
    </submittedName>
</protein>
<dbReference type="EMBL" id="SPHZ02000005">
    <property type="protein sequence ID" value="KAF0920256.1"/>
    <property type="molecule type" value="Genomic_DNA"/>
</dbReference>
<name>A0A6G1E6S1_9ORYZ</name>
<feature type="compositionally biased region" description="Basic and acidic residues" evidence="1">
    <location>
        <begin position="60"/>
        <end position="71"/>
    </location>
</feature>
<proteinExistence type="predicted"/>
<feature type="compositionally biased region" description="Polar residues" evidence="1">
    <location>
        <begin position="49"/>
        <end position="59"/>
    </location>
</feature>
<evidence type="ECO:0000313" key="3">
    <source>
        <dbReference type="Proteomes" id="UP000479710"/>
    </source>
</evidence>
<reference evidence="2 3" key="1">
    <citation type="submission" date="2019-11" db="EMBL/GenBank/DDBJ databases">
        <title>Whole genome sequence of Oryza granulata.</title>
        <authorList>
            <person name="Li W."/>
        </authorList>
    </citation>
    <scope>NUCLEOTIDE SEQUENCE [LARGE SCALE GENOMIC DNA]</scope>
    <source>
        <strain evidence="3">cv. Menghai</strain>
        <tissue evidence="2">Leaf</tissue>
    </source>
</reference>
<comment type="caution">
    <text evidence="2">The sequence shown here is derived from an EMBL/GenBank/DDBJ whole genome shotgun (WGS) entry which is preliminary data.</text>
</comment>
<sequence>MQWRNGRTELENEALDGNGAESSTAMRRELAESLVATEAATDDAEMMTGSRSGDATSETTSRRVEEAWTCP</sequence>
<dbReference type="AlphaFoldDB" id="A0A6G1E6S1"/>
<feature type="region of interest" description="Disordered" evidence="1">
    <location>
        <begin position="1"/>
        <end position="71"/>
    </location>
</feature>